<comment type="caution">
    <text evidence="1">The sequence shown here is derived from an EMBL/GenBank/DDBJ whole genome shotgun (WGS) entry which is preliminary data.</text>
</comment>
<proteinExistence type="predicted"/>
<protein>
    <submittedName>
        <fullName evidence="1">Uncharacterized protein</fullName>
    </submittedName>
</protein>
<sequence>MEETQDKKRKRGLLLLLLLLLLAGGYGAYRFFLAPKAQNMSVVSGDFLPEGKDAQKMSDQEIATLAQQTVDKSQFNLMIASESAIDAATQKGMLHIKNPETNGYPINVEIFDDQTGEILYTSGAIQPGEEVSEIQLEKPLNEGTHKTTALFSLYDPQTKQKQGEVSAGVTISVD</sequence>
<dbReference type="OrthoDB" id="2242134at2"/>
<evidence type="ECO:0000313" key="2">
    <source>
        <dbReference type="Proteomes" id="UP000290567"/>
    </source>
</evidence>
<evidence type="ECO:0000313" key="1">
    <source>
        <dbReference type="EMBL" id="GCF95309.1"/>
    </source>
</evidence>
<dbReference type="RefSeq" id="WP_146623707.1">
    <property type="nucleotide sequence ID" value="NZ_BJCC01000031.1"/>
</dbReference>
<dbReference type="EMBL" id="BJCC01000031">
    <property type="protein sequence ID" value="GCF95309.1"/>
    <property type="molecule type" value="Genomic_DNA"/>
</dbReference>
<dbReference type="AlphaFoldDB" id="A0A4V0WPW8"/>
<keyword evidence="2" id="KW-1185">Reference proteome</keyword>
<accession>A0A4V0WPW8</accession>
<organism evidence="1 2">
    <name type="scientific">Enterococcus florum</name>
    <dbReference type="NCBI Taxonomy" id="2480627"/>
    <lineage>
        <taxon>Bacteria</taxon>
        <taxon>Bacillati</taxon>
        <taxon>Bacillota</taxon>
        <taxon>Bacilli</taxon>
        <taxon>Lactobacillales</taxon>
        <taxon>Enterococcaceae</taxon>
        <taxon>Enterococcus</taxon>
    </lineage>
</organism>
<dbReference type="Proteomes" id="UP000290567">
    <property type="component" value="Unassembled WGS sequence"/>
</dbReference>
<reference evidence="2" key="1">
    <citation type="submission" date="2019-02" db="EMBL/GenBank/DDBJ databases">
        <title>Draft genome sequence of Enterococcus sp. Gos25-1.</title>
        <authorList>
            <person name="Tanaka N."/>
            <person name="Shiwa Y."/>
            <person name="Fujita N."/>
        </authorList>
    </citation>
    <scope>NUCLEOTIDE SEQUENCE [LARGE SCALE GENOMIC DNA]</scope>
    <source>
        <strain evidence="2">Gos25-1</strain>
    </source>
</reference>
<name>A0A4V0WPW8_9ENTE</name>
<gene>
    <name evidence="1" type="ORF">NRIC_32000</name>
</gene>